<organism evidence="1">
    <name type="scientific">marine metagenome</name>
    <dbReference type="NCBI Taxonomy" id="408172"/>
    <lineage>
        <taxon>unclassified sequences</taxon>
        <taxon>metagenomes</taxon>
        <taxon>ecological metagenomes</taxon>
    </lineage>
</organism>
<name>A0A381UQ38_9ZZZZ</name>
<proteinExistence type="predicted"/>
<dbReference type="AlphaFoldDB" id="A0A381UQ38"/>
<sequence>NIENTQSILQDVYLKKVNPRREIINFIIIIIFY</sequence>
<gene>
    <name evidence="1" type="ORF">METZ01_LOCUS83123</name>
</gene>
<accession>A0A381UQ38</accession>
<reference evidence="1" key="1">
    <citation type="submission" date="2018-05" db="EMBL/GenBank/DDBJ databases">
        <authorList>
            <person name="Lanie J.A."/>
            <person name="Ng W.-L."/>
            <person name="Kazmierczak K.M."/>
            <person name="Andrzejewski T.M."/>
            <person name="Davidsen T.M."/>
            <person name="Wayne K.J."/>
            <person name="Tettelin H."/>
            <person name="Glass J.I."/>
            <person name="Rusch D."/>
            <person name="Podicherti R."/>
            <person name="Tsui H.-C.T."/>
            <person name="Winkler M.E."/>
        </authorList>
    </citation>
    <scope>NUCLEOTIDE SEQUENCE</scope>
</reference>
<dbReference type="EMBL" id="UINC01006896">
    <property type="protein sequence ID" value="SVA30269.1"/>
    <property type="molecule type" value="Genomic_DNA"/>
</dbReference>
<feature type="non-terminal residue" evidence="1">
    <location>
        <position position="1"/>
    </location>
</feature>
<evidence type="ECO:0000313" key="1">
    <source>
        <dbReference type="EMBL" id="SVA30269.1"/>
    </source>
</evidence>
<protein>
    <submittedName>
        <fullName evidence="1">Uncharacterized protein</fullName>
    </submittedName>
</protein>